<keyword evidence="7" id="KW-1185">Reference proteome</keyword>
<keyword evidence="2 5" id="KW-0472">Membrane</keyword>
<feature type="compositionally biased region" description="Basic and acidic residues" evidence="4">
    <location>
        <begin position="159"/>
        <end position="169"/>
    </location>
</feature>
<feature type="transmembrane region" description="Helical" evidence="5">
    <location>
        <begin position="188"/>
        <end position="208"/>
    </location>
</feature>
<dbReference type="SUPFAM" id="SSF48726">
    <property type="entry name" value="Immunoglobulin"/>
    <property type="match status" value="1"/>
</dbReference>
<keyword evidence="3" id="KW-0393">Immunoglobulin domain</keyword>
<dbReference type="OrthoDB" id="8962537at2759"/>
<dbReference type="KEGG" id="cgob:115006205"/>
<dbReference type="GO" id="GO:0050852">
    <property type="term" value="P:T cell receptor signaling pathway"/>
    <property type="evidence" value="ECO:0007669"/>
    <property type="project" value="TreeGrafter"/>
</dbReference>
<evidence type="ECO:0000313" key="7">
    <source>
        <dbReference type="Proteomes" id="UP000504630"/>
    </source>
</evidence>
<dbReference type="InterPro" id="IPR013783">
    <property type="entry name" value="Ig-like_fold"/>
</dbReference>
<keyword evidence="5" id="KW-0812">Transmembrane</keyword>
<dbReference type="InParanoid" id="A0A6J2PFP5"/>
<dbReference type="RefSeq" id="XP_029284179.1">
    <property type="nucleotide sequence ID" value="XM_029428319.1"/>
</dbReference>
<dbReference type="InterPro" id="IPR036179">
    <property type="entry name" value="Ig-like_dom_sf"/>
</dbReference>
<proteinExistence type="predicted"/>
<gene>
    <name evidence="8" type="primary">LOC115006205</name>
</gene>
<dbReference type="InterPro" id="IPR050504">
    <property type="entry name" value="IgSF_BTN/MOG"/>
</dbReference>
<dbReference type="GO" id="GO:0005102">
    <property type="term" value="F:signaling receptor binding"/>
    <property type="evidence" value="ECO:0007669"/>
    <property type="project" value="TreeGrafter"/>
</dbReference>
<reference evidence="8" key="1">
    <citation type="submission" date="2025-08" db="UniProtKB">
        <authorList>
            <consortium name="RefSeq"/>
        </authorList>
    </citation>
    <scope>IDENTIFICATION</scope>
</reference>
<name>A0A6J2PFP5_COTGO</name>
<sequence>MEIGRVSLTPEERRRRLASNLCLYCGGEGLSRLSPRTQLIHAVEGDDVTFQCFLDPPVNLSTRAVECNTIKNKVVHFSRGAWDDPGAPSDEYRNRVTLNHGYLSRGVVTLHISLVNLSDNETYRCFVPKLTAVSFTSVCCLDESTEHILSFLFQTGAKDQPDRTERKDSSPTGPPVEDDATNRKADRAVIVLTVFLTIFCAVLVFLFLKKYLMAKRRERKEQKLDLEANGCEMKQLNTCRAGGEEDLERNDSCSSHQQSDSRLPPTKDFIEQN</sequence>
<accession>A0A6J2PFP5</accession>
<dbReference type="PROSITE" id="PS50835">
    <property type="entry name" value="IG_LIKE"/>
    <property type="match status" value="1"/>
</dbReference>
<dbReference type="PANTHER" id="PTHR24100:SF151">
    <property type="entry name" value="ICOS LIGAND"/>
    <property type="match status" value="1"/>
</dbReference>
<dbReference type="Gene3D" id="2.60.40.10">
    <property type="entry name" value="Immunoglobulins"/>
    <property type="match status" value="1"/>
</dbReference>
<keyword evidence="5" id="KW-1133">Transmembrane helix</keyword>
<feature type="domain" description="Ig-like" evidence="6">
    <location>
        <begin position="35"/>
        <end position="136"/>
    </location>
</feature>
<feature type="compositionally biased region" description="Polar residues" evidence="4">
    <location>
        <begin position="252"/>
        <end position="261"/>
    </location>
</feature>
<evidence type="ECO:0000313" key="8">
    <source>
        <dbReference type="RefSeq" id="XP_029284179.1"/>
    </source>
</evidence>
<evidence type="ECO:0000256" key="4">
    <source>
        <dbReference type="SAM" id="MobiDB-lite"/>
    </source>
</evidence>
<comment type="subcellular location">
    <subcellularLocation>
        <location evidence="1">Membrane</location>
    </subcellularLocation>
</comment>
<dbReference type="GO" id="GO:0001817">
    <property type="term" value="P:regulation of cytokine production"/>
    <property type="evidence" value="ECO:0007669"/>
    <property type="project" value="TreeGrafter"/>
</dbReference>
<feature type="region of interest" description="Disordered" evidence="4">
    <location>
        <begin position="159"/>
        <end position="180"/>
    </location>
</feature>
<organism evidence="7 8">
    <name type="scientific">Cottoperca gobio</name>
    <name type="common">Frogmouth</name>
    <name type="synonym">Aphritis gobio</name>
    <dbReference type="NCBI Taxonomy" id="56716"/>
    <lineage>
        <taxon>Eukaryota</taxon>
        <taxon>Metazoa</taxon>
        <taxon>Chordata</taxon>
        <taxon>Craniata</taxon>
        <taxon>Vertebrata</taxon>
        <taxon>Euteleostomi</taxon>
        <taxon>Actinopterygii</taxon>
        <taxon>Neopterygii</taxon>
        <taxon>Teleostei</taxon>
        <taxon>Neoteleostei</taxon>
        <taxon>Acanthomorphata</taxon>
        <taxon>Eupercaria</taxon>
        <taxon>Perciformes</taxon>
        <taxon>Notothenioidei</taxon>
        <taxon>Bovichtidae</taxon>
        <taxon>Cottoperca</taxon>
    </lineage>
</organism>
<dbReference type="PANTHER" id="PTHR24100">
    <property type="entry name" value="BUTYROPHILIN"/>
    <property type="match status" value="1"/>
</dbReference>
<dbReference type="Proteomes" id="UP000504630">
    <property type="component" value="Unplaced"/>
</dbReference>
<dbReference type="AlphaFoldDB" id="A0A6J2PFP5"/>
<evidence type="ECO:0000256" key="3">
    <source>
        <dbReference type="ARBA" id="ARBA00023319"/>
    </source>
</evidence>
<evidence type="ECO:0000256" key="1">
    <source>
        <dbReference type="ARBA" id="ARBA00004370"/>
    </source>
</evidence>
<dbReference type="InterPro" id="IPR007110">
    <property type="entry name" value="Ig-like_dom"/>
</dbReference>
<feature type="region of interest" description="Disordered" evidence="4">
    <location>
        <begin position="243"/>
        <end position="273"/>
    </location>
</feature>
<dbReference type="GO" id="GO:0009897">
    <property type="term" value="C:external side of plasma membrane"/>
    <property type="evidence" value="ECO:0007669"/>
    <property type="project" value="TreeGrafter"/>
</dbReference>
<dbReference type="GeneID" id="115006205"/>
<protein>
    <submittedName>
        <fullName evidence="8">Uncharacterized protein LOC115006205</fullName>
    </submittedName>
</protein>
<evidence type="ECO:0000256" key="5">
    <source>
        <dbReference type="SAM" id="Phobius"/>
    </source>
</evidence>
<evidence type="ECO:0000256" key="2">
    <source>
        <dbReference type="ARBA" id="ARBA00023136"/>
    </source>
</evidence>
<evidence type="ECO:0000259" key="6">
    <source>
        <dbReference type="PROSITE" id="PS50835"/>
    </source>
</evidence>